<dbReference type="SUPFAM" id="SSF160631">
    <property type="entry name" value="SMI1/KNR4-like"/>
    <property type="match status" value="1"/>
</dbReference>
<dbReference type="InterPro" id="IPR018958">
    <property type="entry name" value="Knr4/Smi1-like_dom"/>
</dbReference>
<dbReference type="Proteomes" id="UP001057375">
    <property type="component" value="Unassembled WGS sequence"/>
</dbReference>
<accession>A0ABQ5KIP9</accession>
<keyword evidence="3" id="KW-1185">Reference proteome</keyword>
<dbReference type="EMBL" id="BQXS01009981">
    <property type="protein sequence ID" value="GKT32387.1"/>
    <property type="molecule type" value="Genomic_DNA"/>
</dbReference>
<reference evidence="2" key="1">
    <citation type="submission" date="2022-03" db="EMBL/GenBank/DDBJ databases">
        <title>Draft genome sequence of Aduncisulcus paluster, a free-living microaerophilic Fornicata.</title>
        <authorList>
            <person name="Yuyama I."/>
            <person name="Kume K."/>
            <person name="Tamura T."/>
            <person name="Inagaki Y."/>
            <person name="Hashimoto T."/>
        </authorList>
    </citation>
    <scope>NUCLEOTIDE SEQUENCE</scope>
    <source>
        <strain evidence="2">NY0171</strain>
    </source>
</reference>
<protein>
    <submittedName>
        <fullName evidence="2">SMI1/KNR4 family protein</fullName>
    </submittedName>
</protein>
<organism evidence="2 3">
    <name type="scientific">Aduncisulcus paluster</name>
    <dbReference type="NCBI Taxonomy" id="2918883"/>
    <lineage>
        <taxon>Eukaryota</taxon>
        <taxon>Metamonada</taxon>
        <taxon>Carpediemonas-like organisms</taxon>
        <taxon>Aduncisulcus</taxon>
    </lineage>
</organism>
<feature type="domain" description="Knr4/Smi1-like" evidence="1">
    <location>
        <begin position="29"/>
        <end position="163"/>
    </location>
</feature>
<gene>
    <name evidence="2" type="ORF">ADUPG1_006559</name>
</gene>
<dbReference type="Gene3D" id="3.40.1580.10">
    <property type="entry name" value="SMI1/KNR4-like"/>
    <property type="match status" value="1"/>
</dbReference>
<evidence type="ECO:0000259" key="1">
    <source>
        <dbReference type="SMART" id="SM00860"/>
    </source>
</evidence>
<evidence type="ECO:0000313" key="3">
    <source>
        <dbReference type="Proteomes" id="UP001057375"/>
    </source>
</evidence>
<dbReference type="SMART" id="SM00860">
    <property type="entry name" value="SMI1_KNR4"/>
    <property type="match status" value="1"/>
</dbReference>
<evidence type="ECO:0000313" key="2">
    <source>
        <dbReference type="EMBL" id="GKT32387.1"/>
    </source>
</evidence>
<name>A0ABQ5KIP9_9EUKA</name>
<proteinExistence type="predicted"/>
<comment type="caution">
    <text evidence="2">The sequence shown here is derived from an EMBL/GenBank/DDBJ whole genome shotgun (WGS) entry which is preliminary data.</text>
</comment>
<sequence length="171" mass="19679">MTSIFADYSFEGFWDESDYALRAYVSAQTPSDKLIKQIEDELGYKFPASYIEFMKLHNGGTPHYNCIYLEDEEYPLQITGFFCLGDESKTYSLVRSHNRMVIGWEYPATGVYICDSPSAGHDMFMLDYEGCEAGEEPQVVNVDQEGDYEKIVVAQTFEEFIRKLEVDRGDE</sequence>
<dbReference type="Pfam" id="PF14568">
    <property type="entry name" value="SUKH_6"/>
    <property type="match status" value="1"/>
</dbReference>
<dbReference type="InterPro" id="IPR037883">
    <property type="entry name" value="Knr4/Smi1-like_sf"/>
</dbReference>